<dbReference type="InterPro" id="IPR050570">
    <property type="entry name" value="Cell_wall_metabolism_enzyme"/>
</dbReference>
<name>E0TFU1_PARBH</name>
<dbReference type="AlphaFoldDB" id="E0TFU1"/>
<sequence length="402" mass="43395">MIKNIPPFSLRICSIALCVAVGVGGPSFGVAAQQSQSEAERLREIEARHRENEAAAAALRDRAAAVAAERDALERQLIEAADGAQAAETRLTAIETRLSQLADEEVEARAQLLESQTVMSDVLSALLSLERSRPPALAVSPDDATMAARAAIALAAITPELQAEVREYQTALERVNRLKSEQEAQRRTASQAETSLAERRRLLADLLVRKEEAYAAENERISALEAENARLAREARNLRELIARVEERRRRPDPVPTPTAVPSLSSLPQRFSAARSRLALPVAGRVVSRFGELPPDGGNDEGLAIQTRPGAVVTSPFHGRVDFAENFGTLGNVLIIDVGEQYRLVLIGLGRLDVRSGQRVRAGQPIGAMADGTRGLLKLQVREHNASIDPAPWVVPALLASG</sequence>
<dbReference type="RefSeq" id="WP_013300080.1">
    <property type="nucleotide sequence ID" value="NC_014414.1"/>
</dbReference>
<dbReference type="Gene3D" id="2.70.70.10">
    <property type="entry name" value="Glucose Permease (Domain IIA)"/>
    <property type="match status" value="1"/>
</dbReference>
<organism evidence="3 4">
    <name type="scientific">Parvularcula bermudensis (strain ATCC BAA-594 / HTCC2503 / KCTC 12087)</name>
    <dbReference type="NCBI Taxonomy" id="314260"/>
    <lineage>
        <taxon>Bacteria</taxon>
        <taxon>Pseudomonadati</taxon>
        <taxon>Pseudomonadota</taxon>
        <taxon>Alphaproteobacteria</taxon>
        <taxon>Parvularculales</taxon>
        <taxon>Parvularculaceae</taxon>
        <taxon>Parvularcula</taxon>
    </lineage>
</organism>
<evidence type="ECO:0000259" key="2">
    <source>
        <dbReference type="Pfam" id="PF01551"/>
    </source>
</evidence>
<dbReference type="SUPFAM" id="SSF51261">
    <property type="entry name" value="Duplicated hybrid motif"/>
    <property type="match status" value="1"/>
</dbReference>
<proteinExistence type="predicted"/>
<dbReference type="STRING" id="314260.PB2503_05157"/>
<dbReference type="InterPro" id="IPR011055">
    <property type="entry name" value="Dup_hybrid_motif"/>
</dbReference>
<evidence type="ECO:0000313" key="3">
    <source>
        <dbReference type="EMBL" id="ADM09106.1"/>
    </source>
</evidence>
<reference evidence="3 4" key="2">
    <citation type="journal article" date="2011" name="J. Bacteriol.">
        <title>Complete genome sequence of strain HTCC2503T of Parvularcula bermudensis, the type species of the order "Parvularculales" in the class Alphaproteobacteria.</title>
        <authorList>
            <person name="Oh H.M."/>
            <person name="Kang I."/>
            <person name="Vergin K.L."/>
            <person name="Kang D."/>
            <person name="Rhee K.H."/>
            <person name="Giovannoni S.J."/>
            <person name="Cho J.C."/>
        </authorList>
    </citation>
    <scope>NUCLEOTIDE SEQUENCE [LARGE SCALE GENOMIC DNA]</scope>
    <source>
        <strain evidence="4">ATCC BAA-594 / HTCC2503 / KCTC 12087</strain>
    </source>
</reference>
<feature type="coiled-coil region" evidence="1">
    <location>
        <begin position="161"/>
        <end position="251"/>
    </location>
</feature>
<feature type="domain" description="M23ase beta-sheet core" evidence="2">
    <location>
        <begin position="301"/>
        <end position="390"/>
    </location>
</feature>
<keyword evidence="1" id="KW-0175">Coiled coil</keyword>
<evidence type="ECO:0000313" key="4">
    <source>
        <dbReference type="Proteomes" id="UP000001302"/>
    </source>
</evidence>
<dbReference type="EMBL" id="CP002156">
    <property type="protein sequence ID" value="ADM09106.1"/>
    <property type="molecule type" value="Genomic_DNA"/>
</dbReference>
<dbReference type="PANTHER" id="PTHR21666:SF270">
    <property type="entry name" value="MUREIN HYDROLASE ACTIVATOR ENVC"/>
    <property type="match status" value="1"/>
</dbReference>
<keyword evidence="4" id="KW-1185">Reference proteome</keyword>
<dbReference type="Proteomes" id="UP000001302">
    <property type="component" value="Chromosome"/>
</dbReference>
<dbReference type="HOGENOM" id="CLU_029425_15_0_5"/>
<dbReference type="eggNOG" id="COG4942">
    <property type="taxonomic scope" value="Bacteria"/>
</dbReference>
<gene>
    <name evidence="3" type="ordered locus">PB2503_05157</name>
</gene>
<reference evidence="4" key="1">
    <citation type="submission" date="2010-08" db="EMBL/GenBank/DDBJ databases">
        <title>Genome sequence of Parvularcula bermudensis HTCC2503.</title>
        <authorList>
            <person name="Kang D.-M."/>
            <person name="Oh H.-M."/>
            <person name="Cho J.-C."/>
        </authorList>
    </citation>
    <scope>NUCLEOTIDE SEQUENCE [LARGE SCALE GENOMIC DNA]</scope>
    <source>
        <strain evidence="4">ATCC BAA-594 / HTCC2503 / KCTC 12087</strain>
    </source>
</reference>
<accession>E0TFU1</accession>
<dbReference type="OrthoDB" id="9809144at2"/>
<evidence type="ECO:0000256" key="1">
    <source>
        <dbReference type="SAM" id="Coils"/>
    </source>
</evidence>
<feature type="coiled-coil region" evidence="1">
    <location>
        <begin position="32"/>
        <end position="104"/>
    </location>
</feature>
<dbReference type="Pfam" id="PF01551">
    <property type="entry name" value="Peptidase_M23"/>
    <property type="match status" value="1"/>
</dbReference>
<dbReference type="KEGG" id="pbr:PB2503_05157"/>
<dbReference type="InterPro" id="IPR016047">
    <property type="entry name" value="M23ase_b-sheet_dom"/>
</dbReference>
<protein>
    <submittedName>
        <fullName evidence="3">Filament-A</fullName>
    </submittedName>
</protein>
<dbReference type="PANTHER" id="PTHR21666">
    <property type="entry name" value="PEPTIDASE-RELATED"/>
    <property type="match status" value="1"/>
</dbReference>
<dbReference type="GO" id="GO:0004222">
    <property type="term" value="F:metalloendopeptidase activity"/>
    <property type="evidence" value="ECO:0007669"/>
    <property type="project" value="TreeGrafter"/>
</dbReference>
<dbReference type="CDD" id="cd12797">
    <property type="entry name" value="M23_peptidase"/>
    <property type="match status" value="1"/>
</dbReference>